<dbReference type="STRING" id="441103.TRN7648_00986"/>
<feature type="transmembrane region" description="Helical" evidence="1">
    <location>
        <begin position="107"/>
        <end position="124"/>
    </location>
</feature>
<keyword evidence="3" id="KW-1185">Reference proteome</keyword>
<feature type="transmembrane region" description="Helical" evidence="1">
    <location>
        <begin position="65"/>
        <end position="95"/>
    </location>
</feature>
<dbReference type="OrthoDB" id="582367at2"/>
<dbReference type="AlphaFoldDB" id="A0A0P1G432"/>
<evidence type="ECO:0000256" key="1">
    <source>
        <dbReference type="SAM" id="Phobius"/>
    </source>
</evidence>
<name>A0A0P1G432_9RHOB</name>
<accession>A0A0P1G432</accession>
<dbReference type="RefSeq" id="WP_058246532.1">
    <property type="nucleotide sequence ID" value="NZ_CYSE01000002.1"/>
</dbReference>
<dbReference type="Proteomes" id="UP000054935">
    <property type="component" value="Unassembled WGS sequence"/>
</dbReference>
<sequence length="132" mass="13574">MKGLAIWGAAALWAGLVIWSGPIWKDMPLELAVMIGFGVAGLPLMVQIGVGLMGRDAGAAQSAAMLVLAGCIWPLTGWVMGSGTVLALGGAFAAMQLLGLVPAVRRFAQVASFTPTVLAALWVLREGVQMLG</sequence>
<keyword evidence="1" id="KW-0472">Membrane</keyword>
<reference evidence="2 3" key="1">
    <citation type="submission" date="2015-09" db="EMBL/GenBank/DDBJ databases">
        <authorList>
            <consortium name="Swine Surveillance"/>
        </authorList>
    </citation>
    <scope>NUCLEOTIDE SEQUENCE [LARGE SCALE GENOMIC DNA]</scope>
    <source>
        <strain evidence="2 3">CECT 7648</strain>
    </source>
</reference>
<keyword evidence="1" id="KW-0812">Transmembrane</keyword>
<protein>
    <submittedName>
        <fullName evidence="2">Uncharacterized protein</fullName>
    </submittedName>
</protein>
<organism evidence="2 3">
    <name type="scientific">Tropicibacter naphthalenivorans</name>
    <dbReference type="NCBI Taxonomy" id="441103"/>
    <lineage>
        <taxon>Bacteria</taxon>
        <taxon>Pseudomonadati</taxon>
        <taxon>Pseudomonadota</taxon>
        <taxon>Alphaproteobacteria</taxon>
        <taxon>Rhodobacterales</taxon>
        <taxon>Roseobacteraceae</taxon>
        <taxon>Tropicibacter</taxon>
    </lineage>
</organism>
<feature type="transmembrane region" description="Helical" evidence="1">
    <location>
        <begin position="30"/>
        <end position="53"/>
    </location>
</feature>
<evidence type="ECO:0000313" key="2">
    <source>
        <dbReference type="EMBL" id="CUH76536.1"/>
    </source>
</evidence>
<keyword evidence="1" id="KW-1133">Transmembrane helix</keyword>
<proteinExistence type="predicted"/>
<gene>
    <name evidence="2" type="ORF">TRN7648_00986</name>
</gene>
<evidence type="ECO:0000313" key="3">
    <source>
        <dbReference type="Proteomes" id="UP000054935"/>
    </source>
</evidence>
<dbReference type="EMBL" id="CYSE01000002">
    <property type="protein sequence ID" value="CUH76536.1"/>
    <property type="molecule type" value="Genomic_DNA"/>
</dbReference>